<dbReference type="EMBL" id="KN832992">
    <property type="protein sequence ID" value="KIM83102.1"/>
    <property type="molecule type" value="Genomic_DNA"/>
</dbReference>
<keyword evidence="4" id="KW-1185">Reference proteome</keyword>
<dbReference type="STRING" id="765440.A0A0C3C0M2"/>
<reference evidence="4" key="2">
    <citation type="submission" date="2015-01" db="EMBL/GenBank/DDBJ databases">
        <title>Evolutionary Origins and Diversification of the Mycorrhizal Mutualists.</title>
        <authorList>
            <consortium name="DOE Joint Genome Institute"/>
            <consortium name="Mycorrhizal Genomics Consortium"/>
            <person name="Kohler A."/>
            <person name="Kuo A."/>
            <person name="Nagy L.G."/>
            <person name="Floudas D."/>
            <person name="Copeland A."/>
            <person name="Barry K.W."/>
            <person name="Cichocki N."/>
            <person name="Veneault-Fourrey C."/>
            <person name="LaButti K."/>
            <person name="Lindquist E.A."/>
            <person name="Lipzen A."/>
            <person name="Lundell T."/>
            <person name="Morin E."/>
            <person name="Murat C."/>
            <person name="Riley R."/>
            <person name="Ohm R."/>
            <person name="Sun H."/>
            <person name="Tunlid A."/>
            <person name="Henrissat B."/>
            <person name="Grigoriev I.V."/>
            <person name="Hibbett D.S."/>
            <person name="Martin F."/>
        </authorList>
    </citation>
    <scope>NUCLEOTIDE SEQUENCE [LARGE SCALE GENOMIC DNA]</scope>
    <source>
        <strain evidence="4">F 1598</strain>
    </source>
</reference>
<feature type="compositionally biased region" description="Polar residues" evidence="1">
    <location>
        <begin position="29"/>
        <end position="46"/>
    </location>
</feature>
<organism evidence="3 4">
    <name type="scientific">Piloderma croceum (strain F 1598)</name>
    <dbReference type="NCBI Taxonomy" id="765440"/>
    <lineage>
        <taxon>Eukaryota</taxon>
        <taxon>Fungi</taxon>
        <taxon>Dikarya</taxon>
        <taxon>Basidiomycota</taxon>
        <taxon>Agaricomycotina</taxon>
        <taxon>Agaricomycetes</taxon>
        <taxon>Agaricomycetidae</taxon>
        <taxon>Atheliales</taxon>
        <taxon>Atheliaceae</taxon>
        <taxon>Piloderma</taxon>
    </lineage>
</organism>
<accession>A0A0C3C0M2</accession>
<dbReference type="PANTHER" id="PTHR33096:SF1">
    <property type="entry name" value="CXC1-LIKE CYSTEINE CLUSTER ASSOCIATED WITH KDZ TRANSPOSASES DOMAIN-CONTAINING PROTEIN"/>
    <property type="match status" value="1"/>
</dbReference>
<sequence length="707" mass="80116">MASSSKRKRTAKNPHAAEYEIVRPRQDAAQPSATSRTVTFDRNSSGRLGQHTEIAEVEISAEDLAALAQDPEFSSLPDDETLNYKYFEQTVQEDDNKVEPIVQQVPLAKVKKVKQNIFAEWLPFRDTHVHELTRHEGWADLSKRCIQCLQAEAAYKCDDCFGPTHWNGNFWQSVPLIDLGLRVQLGHNSGPCAAPRTFEMPLTVYHTNGAHSVNVSYCECNEPAGSYLFANQLLRSSWFPASLTHPRTAFTFAVLKQFHHLTLQGKTTAYDFYNSLVHATDNTGLKPPPKRYNEFMMVMRWWRHIKMLKRAGRRHDPAGVAATKQGSLAVECPACPHDDRNLPANWKWLPIAIAWIYTLYLAMDANFRLKLRNRHIKNDPELDPGWAYCANETHYQNEMDQYGDQTEISNCDSGLHAIDHANTRFSKNCIVNGVGNVVCARHTFVGKTSAGDLKKGEKYCSMDYVLLSTLVNVVVMSLVVSYDIACQWNINFQSRIAEFPPAMRLNLNNISFATVIPKFHILGHGKKCQSLWSLNYRRWMGRTDGEGVEREWSHINPVAMSTKVMGPGARHDTLDDHWGAWNWRKIVLMGRHLEMKLKEALPMSKKHRALLNALSATFPAGTVAEWTKMVNDWQEDTSQPNPFEETALETTQGDVERELLADEQAERARASAEAEPVHDTTASKFLSIGLDLENQQRALLAKAKQLK</sequence>
<feature type="compositionally biased region" description="Basic and acidic residues" evidence="1">
    <location>
        <begin position="15"/>
        <end position="26"/>
    </location>
</feature>
<dbReference type="Pfam" id="PF18758">
    <property type="entry name" value="KDZ"/>
    <property type="match status" value="1"/>
</dbReference>
<feature type="region of interest" description="Disordered" evidence="1">
    <location>
        <begin position="1"/>
        <end position="46"/>
    </location>
</feature>
<dbReference type="InterPro" id="IPR041457">
    <property type="entry name" value="CxC2_KDZ-assoc"/>
</dbReference>
<dbReference type="HOGENOM" id="CLU_003703_13_0_1"/>
<evidence type="ECO:0000256" key="1">
    <source>
        <dbReference type="SAM" id="MobiDB-lite"/>
    </source>
</evidence>
<dbReference type="Pfam" id="PF18803">
    <property type="entry name" value="CxC2"/>
    <property type="match status" value="1"/>
</dbReference>
<name>A0A0C3C0M2_PILCF</name>
<evidence type="ECO:0000313" key="4">
    <source>
        <dbReference type="Proteomes" id="UP000054166"/>
    </source>
</evidence>
<evidence type="ECO:0000259" key="2">
    <source>
        <dbReference type="Pfam" id="PF18803"/>
    </source>
</evidence>
<dbReference type="InParanoid" id="A0A0C3C0M2"/>
<reference evidence="3 4" key="1">
    <citation type="submission" date="2014-04" db="EMBL/GenBank/DDBJ databases">
        <authorList>
            <consortium name="DOE Joint Genome Institute"/>
            <person name="Kuo A."/>
            <person name="Tarkka M."/>
            <person name="Buscot F."/>
            <person name="Kohler A."/>
            <person name="Nagy L.G."/>
            <person name="Floudas D."/>
            <person name="Copeland A."/>
            <person name="Barry K.W."/>
            <person name="Cichocki N."/>
            <person name="Veneault-Fourrey C."/>
            <person name="LaButti K."/>
            <person name="Lindquist E.A."/>
            <person name="Lipzen A."/>
            <person name="Lundell T."/>
            <person name="Morin E."/>
            <person name="Murat C."/>
            <person name="Sun H."/>
            <person name="Tunlid A."/>
            <person name="Henrissat B."/>
            <person name="Grigoriev I.V."/>
            <person name="Hibbett D.S."/>
            <person name="Martin F."/>
            <person name="Nordberg H.P."/>
            <person name="Cantor M.N."/>
            <person name="Hua S.X."/>
        </authorList>
    </citation>
    <scope>NUCLEOTIDE SEQUENCE [LARGE SCALE GENOMIC DNA]</scope>
    <source>
        <strain evidence="3 4">F 1598</strain>
    </source>
</reference>
<proteinExistence type="predicted"/>
<protein>
    <recommendedName>
        <fullName evidence="2">CxC2-like cysteine cluster KDZ transposase-associated domain-containing protein</fullName>
    </recommendedName>
</protein>
<dbReference type="OrthoDB" id="2804062at2759"/>
<evidence type="ECO:0000313" key="3">
    <source>
        <dbReference type="EMBL" id="KIM83102.1"/>
    </source>
</evidence>
<dbReference type="Proteomes" id="UP000054166">
    <property type="component" value="Unassembled WGS sequence"/>
</dbReference>
<dbReference type="InterPro" id="IPR040521">
    <property type="entry name" value="KDZ"/>
</dbReference>
<feature type="compositionally biased region" description="Basic residues" evidence="1">
    <location>
        <begin position="1"/>
        <end position="12"/>
    </location>
</feature>
<gene>
    <name evidence="3" type="ORF">PILCRDRAFT_7516</name>
</gene>
<dbReference type="PANTHER" id="PTHR33096">
    <property type="entry name" value="CXC2 DOMAIN-CONTAINING PROTEIN"/>
    <property type="match status" value="1"/>
</dbReference>
<dbReference type="AlphaFoldDB" id="A0A0C3C0M2"/>
<feature type="domain" description="CxC2-like cysteine cluster KDZ transposase-associated" evidence="2">
    <location>
        <begin position="176"/>
        <end position="284"/>
    </location>
</feature>